<evidence type="ECO:0000313" key="2">
    <source>
        <dbReference type="Proteomes" id="UP001162480"/>
    </source>
</evidence>
<dbReference type="AlphaFoldDB" id="A0AA36BLM8"/>
<sequence length="75" mass="8643">MEIDRESSIDIVFETRSFNVSFKDGEKDLFKSEIYTSLSHTTTGETFIPLTWTLPSCLELHFDEGLKTVQHAFKP</sequence>
<reference evidence="1" key="1">
    <citation type="submission" date="2023-08" db="EMBL/GenBank/DDBJ databases">
        <authorList>
            <person name="Alioto T."/>
            <person name="Alioto T."/>
            <person name="Gomez Garrido J."/>
        </authorList>
    </citation>
    <scope>NUCLEOTIDE SEQUENCE</scope>
</reference>
<keyword evidence="2" id="KW-1185">Reference proteome</keyword>
<dbReference type="EMBL" id="OX597831">
    <property type="protein sequence ID" value="CAI9735812.1"/>
    <property type="molecule type" value="Genomic_DNA"/>
</dbReference>
<name>A0AA36BLM8_OCTVU</name>
<gene>
    <name evidence="1" type="ORF">OCTVUL_1B011782</name>
</gene>
<evidence type="ECO:0000313" key="1">
    <source>
        <dbReference type="EMBL" id="CAI9735812.1"/>
    </source>
</evidence>
<accession>A0AA36BLM8</accession>
<protein>
    <submittedName>
        <fullName evidence="1">Uncharacterized protein</fullName>
    </submittedName>
</protein>
<organism evidence="1 2">
    <name type="scientific">Octopus vulgaris</name>
    <name type="common">Common octopus</name>
    <dbReference type="NCBI Taxonomy" id="6645"/>
    <lineage>
        <taxon>Eukaryota</taxon>
        <taxon>Metazoa</taxon>
        <taxon>Spiralia</taxon>
        <taxon>Lophotrochozoa</taxon>
        <taxon>Mollusca</taxon>
        <taxon>Cephalopoda</taxon>
        <taxon>Coleoidea</taxon>
        <taxon>Octopodiformes</taxon>
        <taxon>Octopoda</taxon>
        <taxon>Incirrata</taxon>
        <taxon>Octopodidae</taxon>
        <taxon>Octopus</taxon>
    </lineage>
</organism>
<dbReference type="Proteomes" id="UP001162480">
    <property type="component" value="Chromosome 18"/>
</dbReference>
<proteinExistence type="predicted"/>